<feature type="domain" description="Nucleoside phosphorylase" evidence="1">
    <location>
        <begin position="96"/>
        <end position="228"/>
    </location>
</feature>
<dbReference type="EMBL" id="JABBHF010000002">
    <property type="protein sequence ID" value="NMH86667.1"/>
    <property type="molecule type" value="Genomic_DNA"/>
</dbReference>
<organism evidence="2 3">
    <name type="scientific">Flavivirga algicola</name>
    <dbReference type="NCBI Taxonomy" id="2729136"/>
    <lineage>
        <taxon>Bacteria</taxon>
        <taxon>Pseudomonadati</taxon>
        <taxon>Bacteroidota</taxon>
        <taxon>Flavobacteriia</taxon>
        <taxon>Flavobacteriales</taxon>
        <taxon>Flavobacteriaceae</taxon>
        <taxon>Flavivirga</taxon>
    </lineage>
</organism>
<gene>
    <name evidence="2" type="ORF">HHX25_04070</name>
</gene>
<sequence>MSFNFKDSNFYNENTILDISMIVDWNKKRRKYNFDKLPLTAIISLDKNLLSRKVRFVSKKAKGLVGNNYIINNNFMYASNFGNGAPALIGHLEELRCLGVENFIFIGLGGSLIFNESRNNSFILKNTFSTSGCTTLYSMKDSFKPIKNEWYNNLKSKLNLAETIGWSTDAPFRETPSLLNYYREKKVTHVDMESASIYAFSEFYKLNAMCIIVSADDLTNNRWTPPQNVDKLNNIINSIITICSKT</sequence>
<protein>
    <submittedName>
        <fullName evidence="2">Nucleoside phosphorylase</fullName>
    </submittedName>
</protein>
<dbReference type="Pfam" id="PF01048">
    <property type="entry name" value="PNP_UDP_1"/>
    <property type="match status" value="1"/>
</dbReference>
<evidence type="ECO:0000313" key="3">
    <source>
        <dbReference type="Proteomes" id="UP000746690"/>
    </source>
</evidence>
<dbReference type="InterPro" id="IPR035994">
    <property type="entry name" value="Nucleoside_phosphorylase_sf"/>
</dbReference>
<dbReference type="RefSeq" id="WP_169670406.1">
    <property type="nucleotide sequence ID" value="NZ_JABBHF010000002.1"/>
</dbReference>
<dbReference type="InterPro" id="IPR000845">
    <property type="entry name" value="Nucleoside_phosphorylase_d"/>
</dbReference>
<name>A0ABX1RSY7_9FLAO</name>
<proteinExistence type="predicted"/>
<dbReference type="Gene3D" id="3.40.50.1580">
    <property type="entry name" value="Nucleoside phosphorylase domain"/>
    <property type="match status" value="1"/>
</dbReference>
<dbReference type="Proteomes" id="UP000746690">
    <property type="component" value="Unassembled WGS sequence"/>
</dbReference>
<accession>A0ABX1RSY7</accession>
<evidence type="ECO:0000259" key="1">
    <source>
        <dbReference type="Pfam" id="PF01048"/>
    </source>
</evidence>
<evidence type="ECO:0000313" key="2">
    <source>
        <dbReference type="EMBL" id="NMH86667.1"/>
    </source>
</evidence>
<dbReference type="SUPFAM" id="SSF53167">
    <property type="entry name" value="Purine and uridine phosphorylases"/>
    <property type="match status" value="1"/>
</dbReference>
<reference evidence="2 3" key="1">
    <citation type="submission" date="2020-04" db="EMBL/GenBank/DDBJ databases">
        <title>A Flavivirga sp. nov.</title>
        <authorList>
            <person name="Sun X."/>
        </authorList>
    </citation>
    <scope>NUCLEOTIDE SEQUENCE [LARGE SCALE GENOMIC DNA]</scope>
    <source>
        <strain evidence="2 3">Y03</strain>
    </source>
</reference>
<comment type="caution">
    <text evidence="2">The sequence shown here is derived from an EMBL/GenBank/DDBJ whole genome shotgun (WGS) entry which is preliminary data.</text>
</comment>
<keyword evidence="3" id="KW-1185">Reference proteome</keyword>